<proteinExistence type="predicted"/>
<feature type="signal peptide" evidence="1">
    <location>
        <begin position="1"/>
        <end position="17"/>
    </location>
</feature>
<protein>
    <submittedName>
        <fullName evidence="2">Uncharacterized protein</fullName>
    </submittedName>
</protein>
<evidence type="ECO:0000313" key="2">
    <source>
        <dbReference type="EMBL" id="GBO11606.1"/>
    </source>
</evidence>
<gene>
    <name evidence="2" type="ORF">AVEN_249528_1</name>
</gene>
<comment type="caution">
    <text evidence="2">The sequence shown here is derived from an EMBL/GenBank/DDBJ whole genome shotgun (WGS) entry which is preliminary data.</text>
</comment>
<organism evidence="2 3">
    <name type="scientific">Araneus ventricosus</name>
    <name type="common">Orbweaver spider</name>
    <name type="synonym">Epeira ventricosa</name>
    <dbReference type="NCBI Taxonomy" id="182803"/>
    <lineage>
        <taxon>Eukaryota</taxon>
        <taxon>Metazoa</taxon>
        <taxon>Ecdysozoa</taxon>
        <taxon>Arthropoda</taxon>
        <taxon>Chelicerata</taxon>
        <taxon>Arachnida</taxon>
        <taxon>Araneae</taxon>
        <taxon>Araneomorphae</taxon>
        <taxon>Entelegynae</taxon>
        <taxon>Araneoidea</taxon>
        <taxon>Araneidae</taxon>
        <taxon>Araneus</taxon>
    </lineage>
</organism>
<dbReference type="AlphaFoldDB" id="A0A4Y2UIY2"/>
<reference evidence="2 3" key="1">
    <citation type="journal article" date="2019" name="Sci. Rep.">
        <title>Orb-weaving spider Araneus ventricosus genome elucidates the spidroin gene catalogue.</title>
        <authorList>
            <person name="Kono N."/>
            <person name="Nakamura H."/>
            <person name="Ohtoshi R."/>
            <person name="Moran D.A.P."/>
            <person name="Shinohara A."/>
            <person name="Yoshida Y."/>
            <person name="Fujiwara M."/>
            <person name="Mori M."/>
            <person name="Tomita M."/>
            <person name="Arakawa K."/>
        </authorList>
    </citation>
    <scope>NUCLEOTIDE SEQUENCE [LARGE SCALE GENOMIC DNA]</scope>
</reference>
<accession>A0A4Y2UIY2</accession>
<keyword evidence="1" id="KW-0732">Signal</keyword>
<name>A0A4Y2UIY2_ARAVE</name>
<feature type="chain" id="PRO_5021246099" evidence="1">
    <location>
        <begin position="18"/>
        <end position="57"/>
    </location>
</feature>
<keyword evidence="3" id="KW-1185">Reference proteome</keyword>
<dbReference type="EMBL" id="BGPR01036390">
    <property type="protein sequence ID" value="GBO11606.1"/>
    <property type="molecule type" value="Genomic_DNA"/>
</dbReference>
<dbReference type="Proteomes" id="UP000499080">
    <property type="component" value="Unassembled WGS sequence"/>
</dbReference>
<evidence type="ECO:0000313" key="3">
    <source>
        <dbReference type="Proteomes" id="UP000499080"/>
    </source>
</evidence>
<sequence>KGFVVWIILSSINAAHTAMSDAAYEDNRKHRPLALHLRSKYGKGLKRKRIESSNTTH</sequence>
<feature type="non-terminal residue" evidence="2">
    <location>
        <position position="1"/>
    </location>
</feature>
<evidence type="ECO:0000256" key="1">
    <source>
        <dbReference type="SAM" id="SignalP"/>
    </source>
</evidence>